<keyword evidence="2" id="KW-1185">Reference proteome</keyword>
<dbReference type="EMBL" id="PXVD01000034">
    <property type="protein sequence ID" value="MDJ1372632.1"/>
    <property type="molecule type" value="Genomic_DNA"/>
</dbReference>
<reference evidence="1" key="1">
    <citation type="submission" date="2018-03" db="EMBL/GenBank/DDBJ databases">
        <authorList>
            <person name="Nunes O.C."/>
            <person name="Lopes A.R."/>
            <person name="Froufe H."/>
            <person name="Munoz-Merida A."/>
            <person name="Barroso C."/>
            <person name="Egas C."/>
        </authorList>
    </citation>
    <scope>NUCLEOTIDE SEQUENCE</scope>
    <source>
        <strain evidence="1">ON4</strain>
    </source>
</reference>
<dbReference type="Pfam" id="PF19952">
    <property type="entry name" value="DUF6414"/>
    <property type="match status" value="1"/>
</dbReference>
<sequence length="434" mass="47834">MAIWNRKRNEPRDRHREFIYLDEVSVVSLLAGLQGEIKEAVTDTLSRTEDHSLGGTIGAAKAGASVESRLGASRTSTNEVVRRAVIQSTFRDLWRRDVGVLLHNISGIKRRSRKPIHSYRDLENALRRLKKAKLAVPLSDIHRGDIVEMDVKIEADQFFKIITMGTTILDLMNGREDLFGISDADVREVAPMIEVLRELLVGLVPMRGLATSHSVIEVAGERVVIATELLGNEVRGGARPLELVGFAESDSFWRDLRRTLFSGSTFTVYARAEGPVLSSPWSPIKIADLLESLSPDLRDQVVLPLQQLDLGNTQSVETPEARATAQFQLDNFAVALQTASGTTPDSTAVNEAVATAIPALASATTIEERRRAFEPVAQAVAGEDADRDLLLRIRSDWIDRLPAPAQNHSPVPRQQPDSGMSPIQLEVGFVALYW</sequence>
<dbReference type="RefSeq" id="WP_026937760.1">
    <property type="nucleotide sequence ID" value="NZ_CP028426.1"/>
</dbReference>
<comment type="caution">
    <text evidence="1">The sequence shown here is derived from an EMBL/GenBank/DDBJ whole genome shotgun (WGS) entry which is preliminary data.</text>
</comment>
<gene>
    <name evidence="1" type="ORF">C7K25_14915</name>
</gene>
<protein>
    <submittedName>
        <fullName evidence="1">Uncharacterized protein</fullName>
    </submittedName>
</protein>
<reference evidence="1" key="2">
    <citation type="journal article" date="2022" name="Sci. Rep.">
        <title>In silico prediction of the enzymes involved in the degradation of the herbicide molinate by Gulosibacter molinativorax ON4T.</title>
        <authorList>
            <person name="Lopes A.R."/>
            <person name="Bunin E."/>
            <person name="Viana A.T."/>
            <person name="Froufe H."/>
            <person name="Munoz-Merida A."/>
            <person name="Pinho D."/>
            <person name="Figueiredo J."/>
            <person name="Barroso C."/>
            <person name="Vaz-Moreira I."/>
            <person name="Bellanger X."/>
            <person name="Egas C."/>
            <person name="Nunes O.C."/>
        </authorList>
    </citation>
    <scope>NUCLEOTIDE SEQUENCE</scope>
    <source>
        <strain evidence="1">ON4</strain>
    </source>
</reference>
<organism evidence="1 2">
    <name type="scientific">Gulosibacter molinativorax</name>
    <dbReference type="NCBI Taxonomy" id="256821"/>
    <lineage>
        <taxon>Bacteria</taxon>
        <taxon>Bacillati</taxon>
        <taxon>Actinomycetota</taxon>
        <taxon>Actinomycetes</taxon>
        <taxon>Micrococcales</taxon>
        <taxon>Microbacteriaceae</taxon>
        <taxon>Gulosibacter</taxon>
    </lineage>
</organism>
<dbReference type="Proteomes" id="UP001170379">
    <property type="component" value="Unassembled WGS sequence"/>
</dbReference>
<evidence type="ECO:0000313" key="2">
    <source>
        <dbReference type="Proteomes" id="UP001170379"/>
    </source>
</evidence>
<name>A0ABT7CBU1_9MICO</name>
<evidence type="ECO:0000313" key="1">
    <source>
        <dbReference type="EMBL" id="MDJ1372632.1"/>
    </source>
</evidence>
<accession>A0ABT7CBU1</accession>
<dbReference type="InterPro" id="IPR045633">
    <property type="entry name" value="DUF6414"/>
</dbReference>
<proteinExistence type="predicted"/>